<evidence type="ECO:0000313" key="3">
    <source>
        <dbReference type="WBParaSite" id="Gr19_v10_g13253.t1"/>
    </source>
</evidence>
<reference evidence="3" key="1">
    <citation type="submission" date="2022-11" db="UniProtKB">
        <authorList>
            <consortium name="WormBaseParasite"/>
        </authorList>
    </citation>
    <scope>IDENTIFICATION</scope>
</reference>
<feature type="compositionally biased region" description="Basic and acidic residues" evidence="1">
    <location>
        <begin position="204"/>
        <end position="213"/>
    </location>
</feature>
<protein>
    <submittedName>
        <fullName evidence="3">HAT C-terminal dimerisation domain-containing protein</fullName>
    </submittedName>
</protein>
<keyword evidence="2" id="KW-1185">Reference proteome</keyword>
<feature type="region of interest" description="Disordered" evidence="1">
    <location>
        <begin position="204"/>
        <end position="231"/>
    </location>
</feature>
<name>A0A914H2F2_GLORO</name>
<accession>A0A914H2F2</accession>
<evidence type="ECO:0000256" key="1">
    <source>
        <dbReference type="SAM" id="MobiDB-lite"/>
    </source>
</evidence>
<sequence length="245" mass="27910">MKEKRKKFHRIQVRNLEERLGVSHLQRRSSNVERSHTIKPLLYPIFPAVYRNGAKISFDKICRVFKKFCTDAPDELDNLFDEAHKLLCVNPPQFSFLCSLPLGRHASFAVEQQLQHQRHSINAEDLSFAIIHSNQKDEDSFGAEWIHLEEDELPNQGQEQCASTFSNKDDELKCRMASHMTGGESGTNGVESVNGWQRQLAEGWTKEKSDKCLSEGASSPPAAEEVKPKKTSLRMLLERADVECN</sequence>
<organism evidence="2 3">
    <name type="scientific">Globodera rostochiensis</name>
    <name type="common">Golden nematode worm</name>
    <name type="synonym">Heterodera rostochiensis</name>
    <dbReference type="NCBI Taxonomy" id="31243"/>
    <lineage>
        <taxon>Eukaryota</taxon>
        <taxon>Metazoa</taxon>
        <taxon>Ecdysozoa</taxon>
        <taxon>Nematoda</taxon>
        <taxon>Chromadorea</taxon>
        <taxon>Rhabditida</taxon>
        <taxon>Tylenchina</taxon>
        <taxon>Tylenchomorpha</taxon>
        <taxon>Tylenchoidea</taxon>
        <taxon>Heteroderidae</taxon>
        <taxon>Heteroderinae</taxon>
        <taxon>Globodera</taxon>
    </lineage>
</organism>
<dbReference type="Proteomes" id="UP000887572">
    <property type="component" value="Unplaced"/>
</dbReference>
<proteinExistence type="predicted"/>
<dbReference type="WBParaSite" id="Gr19_v10_g13253.t1">
    <property type="protein sequence ID" value="Gr19_v10_g13253.t1"/>
    <property type="gene ID" value="Gr19_v10_g13253"/>
</dbReference>
<evidence type="ECO:0000313" key="2">
    <source>
        <dbReference type="Proteomes" id="UP000887572"/>
    </source>
</evidence>
<dbReference type="AlphaFoldDB" id="A0A914H2F2"/>